<name>A0A1M6AQ93_9FIRM</name>
<evidence type="ECO:0000259" key="4">
    <source>
        <dbReference type="PROSITE" id="PS50937"/>
    </source>
</evidence>
<accession>A0A1M6AQ93</accession>
<dbReference type="Gene3D" id="1.10.1660.10">
    <property type="match status" value="1"/>
</dbReference>
<organism evidence="5 6">
    <name type="scientific">Thermoclostridium caenicola</name>
    <dbReference type="NCBI Taxonomy" id="659425"/>
    <lineage>
        <taxon>Bacteria</taxon>
        <taxon>Bacillati</taxon>
        <taxon>Bacillota</taxon>
        <taxon>Clostridia</taxon>
        <taxon>Eubacteriales</taxon>
        <taxon>Oscillospiraceae</taxon>
        <taxon>Thermoclostridium</taxon>
    </lineage>
</organism>
<dbReference type="InterPro" id="IPR047057">
    <property type="entry name" value="MerR_fam"/>
</dbReference>
<keyword evidence="6" id="KW-1185">Reference proteome</keyword>
<dbReference type="InterPro" id="IPR000551">
    <property type="entry name" value="MerR-type_HTH_dom"/>
</dbReference>
<dbReference type="SMART" id="SM00422">
    <property type="entry name" value="HTH_MERR"/>
    <property type="match status" value="1"/>
</dbReference>
<evidence type="ECO:0000313" key="6">
    <source>
        <dbReference type="Proteomes" id="UP000324781"/>
    </source>
</evidence>
<dbReference type="PANTHER" id="PTHR30204:SF94">
    <property type="entry name" value="HEAVY METAL-DEPENDENT TRANSCRIPTIONAL REGULATOR HI_0293-RELATED"/>
    <property type="match status" value="1"/>
</dbReference>
<dbReference type="GO" id="GO:0003677">
    <property type="term" value="F:DNA binding"/>
    <property type="evidence" value="ECO:0007669"/>
    <property type="project" value="UniProtKB-KW"/>
</dbReference>
<evidence type="ECO:0000256" key="2">
    <source>
        <dbReference type="ARBA" id="ARBA00023125"/>
    </source>
</evidence>
<keyword evidence="1" id="KW-0805">Transcription regulation</keyword>
<dbReference type="CDD" id="cd00592">
    <property type="entry name" value="HTH_MerR-like"/>
    <property type="match status" value="1"/>
</dbReference>
<evidence type="ECO:0000313" key="5">
    <source>
        <dbReference type="EMBL" id="SHI38567.1"/>
    </source>
</evidence>
<evidence type="ECO:0000256" key="1">
    <source>
        <dbReference type="ARBA" id="ARBA00023015"/>
    </source>
</evidence>
<dbReference type="SUPFAM" id="SSF46955">
    <property type="entry name" value="Putative DNA-binding domain"/>
    <property type="match status" value="1"/>
</dbReference>
<reference evidence="5 6" key="1">
    <citation type="submission" date="2016-11" db="EMBL/GenBank/DDBJ databases">
        <authorList>
            <person name="Varghese N."/>
            <person name="Submissions S."/>
        </authorList>
    </citation>
    <scope>NUCLEOTIDE SEQUENCE [LARGE SCALE GENOMIC DNA]</scope>
    <source>
        <strain evidence="5 6">DSM 19027</strain>
    </source>
</reference>
<dbReference type="Proteomes" id="UP000324781">
    <property type="component" value="Unassembled WGS sequence"/>
</dbReference>
<dbReference type="InterPro" id="IPR009061">
    <property type="entry name" value="DNA-bd_dom_put_sf"/>
</dbReference>
<dbReference type="PROSITE" id="PS50937">
    <property type="entry name" value="HTH_MERR_2"/>
    <property type="match status" value="1"/>
</dbReference>
<dbReference type="PANTHER" id="PTHR30204">
    <property type="entry name" value="REDOX-CYCLING DRUG-SENSING TRANSCRIPTIONAL ACTIVATOR SOXR"/>
    <property type="match status" value="1"/>
</dbReference>
<dbReference type="AlphaFoldDB" id="A0A1M6AQ93"/>
<dbReference type="GO" id="GO:0003700">
    <property type="term" value="F:DNA-binding transcription factor activity"/>
    <property type="evidence" value="ECO:0007669"/>
    <property type="project" value="InterPro"/>
</dbReference>
<sequence>MPDSHIKKSRFPLPDETGGQENGFFKPLCMTVDWHPRGWLMLKEEVANMLIHEVCKVTGLTKKAIDYYIEKGLIAPSILENGYRSFDRNDVERLKKIAVLRKLGLGTDEIKSVLSDGSGNALHTLAVRRQLDIQREQAKKAILEKLGSGASYAEISDELQAIENGKTIAEKLLEAFPGYYGRFVCLHFARFLNELIRTESQQAAYDRIIAFLDDMPPLNLPEDLKAFLMEATDEITTEQIMESLEQTKKNIENPDEFLSNNREMLEKYMAFRQSDAYRNSPAYRLMAYIKAFNQASGYYDVFIPAMKALSPSYAEYSKKLEVANEKLLAEYPPGSGEPSGTF</sequence>
<keyword evidence="3" id="KW-0804">Transcription</keyword>
<proteinExistence type="predicted"/>
<feature type="domain" description="HTH merR-type" evidence="4">
    <location>
        <begin position="48"/>
        <end position="116"/>
    </location>
</feature>
<evidence type="ECO:0000256" key="3">
    <source>
        <dbReference type="ARBA" id="ARBA00023163"/>
    </source>
</evidence>
<dbReference type="EMBL" id="FQZP01000001">
    <property type="protein sequence ID" value="SHI38567.1"/>
    <property type="molecule type" value="Genomic_DNA"/>
</dbReference>
<gene>
    <name evidence="5" type="ORF">SAMN05444373_1001122</name>
</gene>
<dbReference type="Pfam" id="PF13411">
    <property type="entry name" value="MerR_1"/>
    <property type="match status" value="1"/>
</dbReference>
<keyword evidence="2 5" id="KW-0238">DNA-binding</keyword>
<protein>
    <submittedName>
        <fullName evidence="5">DNA-binding transcriptional regulator, MerR family</fullName>
    </submittedName>
</protein>